<dbReference type="PROSITE" id="PS51770">
    <property type="entry name" value="HOTDOG_ACOT"/>
    <property type="match status" value="1"/>
</dbReference>
<dbReference type="GO" id="GO:0047617">
    <property type="term" value="F:fatty acyl-CoA hydrolase activity"/>
    <property type="evidence" value="ECO:0007669"/>
    <property type="project" value="TreeGrafter"/>
</dbReference>
<keyword evidence="3" id="KW-0378">Hydrolase</keyword>
<sequence length="553" mass="61118">MWSSRLPFLLCPSGSTISSFSLGNGSSSSSVIDNTNNINNTADRTTRAMTAITRRTSATLTLRFQPSTSSSSSSSLRRCFHSKADYQQWRKDVQDSALKPSNNQTTTMRMEPLDLPTFAPFLHSVSPMADQLFLAGVQDATPSSPRDSLLECTYPLASNEILRYSVTDFSHWSAFRLGKFYELVDALTADVAYRHAAANDGTNGSTDDNNNNNNNNEEVTLVTAGHYHSRKYGKTDLHKDVVLRSYVTQVGRSSLEVRTDAWQDEDKLVNVCHTIMVALDPKTMKPLSKVGKALPPLISEDDGDEDRIRLADQHQQIRLDRSQKAMQLRNKVSAPPTIDEMGELHRLHRRRALQREGQFVSGGGDGGGITGSNDNSNTLACSPTVQDYTFRSSRVIFPEQRNVHGKLFGGFVMAEGQSLAQFAATFFAMGNPIVPMGIDEAIFLQPVALGDMVTFTARLVHATATTCRVNVTVEVRDPSAPSRVPVRSNRLVFVFCGDFSNNNRGNAEIIPETYQEILMHVDAQRRHAVEGPWEDEVKGILEEMQKGNDSSST</sequence>
<feature type="domain" description="HotDog ACOT-type" evidence="5">
    <location>
        <begin position="386"/>
        <end position="501"/>
    </location>
</feature>
<dbReference type="Pfam" id="PF03061">
    <property type="entry name" value="4HBT"/>
    <property type="match status" value="1"/>
</dbReference>
<name>A0AAD2GBS9_9STRA</name>
<dbReference type="PANTHER" id="PTHR12655:SF0">
    <property type="entry name" value="ACYL-COENZYME A THIOESTERASE 9, MITOCHONDRIAL"/>
    <property type="match status" value="1"/>
</dbReference>
<gene>
    <name evidence="6" type="ORF">CYCCA115_LOCUS23045</name>
</gene>
<dbReference type="SUPFAM" id="SSF54637">
    <property type="entry name" value="Thioesterase/thiol ester dehydrase-isomerase"/>
    <property type="match status" value="2"/>
</dbReference>
<evidence type="ECO:0000256" key="2">
    <source>
        <dbReference type="ARBA" id="ARBA00022737"/>
    </source>
</evidence>
<dbReference type="InterPro" id="IPR029069">
    <property type="entry name" value="HotDog_dom_sf"/>
</dbReference>
<accession>A0AAD2GBS9</accession>
<evidence type="ECO:0000256" key="1">
    <source>
        <dbReference type="ARBA" id="ARBA00010458"/>
    </source>
</evidence>
<comment type="similarity">
    <text evidence="1">Belongs to the acyl coenzyme A hydrolase family.</text>
</comment>
<dbReference type="PANTHER" id="PTHR12655">
    <property type="entry name" value="ACYL-COA THIOESTERASE"/>
    <property type="match status" value="1"/>
</dbReference>
<dbReference type="Gene3D" id="3.10.129.10">
    <property type="entry name" value="Hotdog Thioesterase"/>
    <property type="match status" value="2"/>
</dbReference>
<dbReference type="InterPro" id="IPR033120">
    <property type="entry name" value="HOTDOG_ACOT"/>
</dbReference>
<dbReference type="CDD" id="cd03442">
    <property type="entry name" value="BFIT_BACH"/>
    <property type="match status" value="1"/>
</dbReference>
<keyword evidence="7" id="KW-1185">Reference proteome</keyword>
<keyword evidence="2" id="KW-0677">Repeat</keyword>
<comment type="caution">
    <text evidence="6">The sequence shown here is derived from an EMBL/GenBank/DDBJ whole genome shotgun (WGS) entry which is preliminary data.</text>
</comment>
<dbReference type="EMBL" id="CAKOGP040002358">
    <property type="protein sequence ID" value="CAJ1968016.1"/>
    <property type="molecule type" value="Genomic_DNA"/>
</dbReference>
<evidence type="ECO:0000259" key="5">
    <source>
        <dbReference type="PROSITE" id="PS51770"/>
    </source>
</evidence>
<reference evidence="6" key="1">
    <citation type="submission" date="2023-08" db="EMBL/GenBank/DDBJ databases">
        <authorList>
            <person name="Audoor S."/>
            <person name="Bilcke G."/>
        </authorList>
    </citation>
    <scope>NUCLEOTIDE SEQUENCE</scope>
</reference>
<keyword evidence="4" id="KW-0809">Transit peptide</keyword>
<dbReference type="Proteomes" id="UP001295423">
    <property type="component" value="Unassembled WGS sequence"/>
</dbReference>
<protein>
    <recommendedName>
        <fullName evidence="5">HotDog ACOT-type domain-containing protein</fullName>
    </recommendedName>
</protein>
<evidence type="ECO:0000256" key="4">
    <source>
        <dbReference type="ARBA" id="ARBA00022946"/>
    </source>
</evidence>
<evidence type="ECO:0000313" key="7">
    <source>
        <dbReference type="Proteomes" id="UP001295423"/>
    </source>
</evidence>
<organism evidence="6 7">
    <name type="scientific">Cylindrotheca closterium</name>
    <dbReference type="NCBI Taxonomy" id="2856"/>
    <lineage>
        <taxon>Eukaryota</taxon>
        <taxon>Sar</taxon>
        <taxon>Stramenopiles</taxon>
        <taxon>Ochrophyta</taxon>
        <taxon>Bacillariophyta</taxon>
        <taxon>Bacillariophyceae</taxon>
        <taxon>Bacillariophycidae</taxon>
        <taxon>Bacillariales</taxon>
        <taxon>Bacillariaceae</taxon>
        <taxon>Cylindrotheca</taxon>
    </lineage>
</organism>
<dbReference type="InterPro" id="IPR006683">
    <property type="entry name" value="Thioestr_dom"/>
</dbReference>
<dbReference type="AlphaFoldDB" id="A0AAD2GBS9"/>
<evidence type="ECO:0000256" key="3">
    <source>
        <dbReference type="ARBA" id="ARBA00022801"/>
    </source>
</evidence>
<proteinExistence type="inferred from homology"/>
<dbReference type="GO" id="GO:0006637">
    <property type="term" value="P:acyl-CoA metabolic process"/>
    <property type="evidence" value="ECO:0007669"/>
    <property type="project" value="TreeGrafter"/>
</dbReference>
<evidence type="ECO:0000313" key="6">
    <source>
        <dbReference type="EMBL" id="CAJ1968016.1"/>
    </source>
</evidence>